<keyword evidence="2" id="KW-1185">Reference proteome</keyword>
<organism evidence="1 2">
    <name type="scientific">Allosphingosinicella indica</name>
    <dbReference type="NCBI Taxonomy" id="941907"/>
    <lineage>
        <taxon>Bacteria</taxon>
        <taxon>Pseudomonadati</taxon>
        <taxon>Pseudomonadota</taxon>
        <taxon>Alphaproteobacteria</taxon>
        <taxon>Sphingomonadales</taxon>
        <taxon>Sphingomonadaceae</taxon>
        <taxon>Allosphingosinicella</taxon>
    </lineage>
</organism>
<dbReference type="EMBL" id="LT840185">
    <property type="protein sequence ID" value="SMF61198.1"/>
    <property type="molecule type" value="Genomic_DNA"/>
</dbReference>
<protein>
    <recommendedName>
        <fullName evidence="3">CopG family transcriptional regulator</fullName>
    </recommendedName>
</protein>
<proteinExistence type="predicted"/>
<evidence type="ECO:0000313" key="1">
    <source>
        <dbReference type="EMBL" id="SMF61198.1"/>
    </source>
</evidence>
<dbReference type="AlphaFoldDB" id="A0A1X7FYM7"/>
<sequence>MAERIRHQLFLGKPLSDRLEALAAAPGVTKSALLAEALDRMLKLEGASEIDDRFGPRLDTLSRSLGRIERDLHILLESLALFIRYELSVRAPLAEEDAAGRAQARRRFEAFITQVGRSIAGGKRTLDAGSDGET</sequence>
<accession>A0A1X7FYM7</accession>
<evidence type="ECO:0000313" key="2">
    <source>
        <dbReference type="Proteomes" id="UP000192934"/>
    </source>
</evidence>
<dbReference type="OrthoDB" id="9803941at2"/>
<name>A0A1X7FYM7_9SPHN</name>
<gene>
    <name evidence="1" type="ORF">SAMN06295910_0180</name>
</gene>
<dbReference type="RefSeq" id="WP_085217095.1">
    <property type="nucleotide sequence ID" value="NZ_LT840185.1"/>
</dbReference>
<dbReference type="STRING" id="941907.SAMN06295910_0180"/>
<reference evidence="2" key="1">
    <citation type="submission" date="2017-04" db="EMBL/GenBank/DDBJ databases">
        <authorList>
            <person name="Varghese N."/>
            <person name="Submissions S."/>
        </authorList>
    </citation>
    <scope>NUCLEOTIDE SEQUENCE [LARGE SCALE GENOMIC DNA]</scope>
    <source>
        <strain evidence="2">Dd16</strain>
    </source>
</reference>
<dbReference type="Proteomes" id="UP000192934">
    <property type="component" value="Chromosome I"/>
</dbReference>
<evidence type="ECO:0008006" key="3">
    <source>
        <dbReference type="Google" id="ProtNLM"/>
    </source>
</evidence>